<feature type="domain" description="TonB-dependent receptor plug" evidence="12">
    <location>
        <begin position="88"/>
        <end position="178"/>
    </location>
</feature>
<keyword evidence="4 8" id="KW-0812">Transmembrane</keyword>
<name>A0A177N383_9GAMM</name>
<dbReference type="InterPro" id="IPR037066">
    <property type="entry name" value="Plug_dom_sf"/>
</dbReference>
<evidence type="ECO:0000256" key="2">
    <source>
        <dbReference type="ARBA" id="ARBA00022448"/>
    </source>
</evidence>
<keyword evidence="7 8" id="KW-0998">Cell outer membrane</keyword>
<accession>A0A177N383</accession>
<keyword evidence="3 8" id="KW-1134">Transmembrane beta strand</keyword>
<dbReference type="InterPro" id="IPR012910">
    <property type="entry name" value="Plug_dom"/>
</dbReference>
<dbReference type="EMBL" id="LUUJ01000110">
    <property type="protein sequence ID" value="OAI12438.1"/>
    <property type="molecule type" value="Genomic_DNA"/>
</dbReference>
<evidence type="ECO:0000256" key="10">
    <source>
        <dbReference type="SAM" id="MobiDB-lite"/>
    </source>
</evidence>
<dbReference type="PANTHER" id="PTHR30069">
    <property type="entry name" value="TONB-DEPENDENT OUTER MEMBRANE RECEPTOR"/>
    <property type="match status" value="1"/>
</dbReference>
<dbReference type="InterPro" id="IPR036942">
    <property type="entry name" value="Beta-barrel_TonB_sf"/>
</dbReference>
<proteinExistence type="inferred from homology"/>
<evidence type="ECO:0000256" key="3">
    <source>
        <dbReference type="ARBA" id="ARBA00022452"/>
    </source>
</evidence>
<dbReference type="RefSeq" id="WP_064041994.1">
    <property type="nucleotide sequence ID" value="NZ_LUUJ01000110.1"/>
</dbReference>
<dbReference type="GO" id="GO:0015344">
    <property type="term" value="F:siderophore uptake transmembrane transporter activity"/>
    <property type="evidence" value="ECO:0007669"/>
    <property type="project" value="TreeGrafter"/>
</dbReference>
<dbReference type="InterPro" id="IPR039426">
    <property type="entry name" value="TonB-dep_rcpt-like"/>
</dbReference>
<evidence type="ECO:0000259" key="12">
    <source>
        <dbReference type="Pfam" id="PF07715"/>
    </source>
</evidence>
<evidence type="ECO:0000256" key="9">
    <source>
        <dbReference type="RuleBase" id="RU003357"/>
    </source>
</evidence>
<dbReference type="GO" id="GO:0044718">
    <property type="term" value="P:siderophore transmembrane transport"/>
    <property type="evidence" value="ECO:0007669"/>
    <property type="project" value="TreeGrafter"/>
</dbReference>
<dbReference type="GO" id="GO:0009279">
    <property type="term" value="C:cell outer membrane"/>
    <property type="evidence" value="ECO:0007669"/>
    <property type="project" value="UniProtKB-SubCell"/>
</dbReference>
<keyword evidence="13" id="KW-0675">Receptor</keyword>
<dbReference type="PANTHER" id="PTHR30069:SF49">
    <property type="entry name" value="OUTER MEMBRANE PROTEIN C"/>
    <property type="match status" value="1"/>
</dbReference>
<dbReference type="InterPro" id="IPR000531">
    <property type="entry name" value="Beta-barrel_TonB"/>
</dbReference>
<evidence type="ECO:0000313" key="14">
    <source>
        <dbReference type="Proteomes" id="UP000077857"/>
    </source>
</evidence>
<reference evidence="13 14" key="1">
    <citation type="submission" date="2016-03" db="EMBL/GenBank/DDBJ databases">
        <authorList>
            <person name="Ploux O."/>
        </authorList>
    </citation>
    <scope>NUCLEOTIDE SEQUENCE [LARGE SCALE GENOMIC DNA]</scope>
    <source>
        <strain evidence="13 14">R-45378</strain>
    </source>
</reference>
<dbReference type="OrthoDB" id="5332150at2"/>
<evidence type="ECO:0000256" key="8">
    <source>
        <dbReference type="PROSITE-ProRule" id="PRU01360"/>
    </source>
</evidence>
<feature type="domain" description="TonB-dependent receptor-like beta-barrel" evidence="11">
    <location>
        <begin position="249"/>
        <end position="763"/>
    </location>
</feature>
<dbReference type="Pfam" id="PF07715">
    <property type="entry name" value="Plug"/>
    <property type="match status" value="1"/>
</dbReference>
<evidence type="ECO:0000256" key="6">
    <source>
        <dbReference type="ARBA" id="ARBA00023136"/>
    </source>
</evidence>
<organism evidence="13 14">
    <name type="scientific">Methylomonas koyamae</name>
    <dbReference type="NCBI Taxonomy" id="702114"/>
    <lineage>
        <taxon>Bacteria</taxon>
        <taxon>Pseudomonadati</taxon>
        <taxon>Pseudomonadota</taxon>
        <taxon>Gammaproteobacteria</taxon>
        <taxon>Methylococcales</taxon>
        <taxon>Methylococcaceae</taxon>
        <taxon>Methylomonas</taxon>
    </lineage>
</organism>
<evidence type="ECO:0000313" key="13">
    <source>
        <dbReference type="EMBL" id="OAI12438.1"/>
    </source>
</evidence>
<keyword evidence="5 9" id="KW-0798">TonB box</keyword>
<evidence type="ECO:0000256" key="5">
    <source>
        <dbReference type="ARBA" id="ARBA00023077"/>
    </source>
</evidence>
<evidence type="ECO:0000256" key="7">
    <source>
        <dbReference type="ARBA" id="ARBA00023237"/>
    </source>
</evidence>
<comment type="subcellular location">
    <subcellularLocation>
        <location evidence="1 8">Cell outer membrane</location>
        <topology evidence="1 8">Multi-pass membrane protein</topology>
    </subcellularLocation>
</comment>
<evidence type="ECO:0000256" key="4">
    <source>
        <dbReference type="ARBA" id="ARBA00022692"/>
    </source>
</evidence>
<sequence length="814" mass="89826">MNNFNSNFSADFPNPPTANPSGSRLRCETWLGTVSLCFAASALAAEALPEQTAAEADVVLEKVIVTDKFPSVKNLGASEMEADILESKRAAVSDTAKLLEDTPGVSLYGAGGVSSLPVIHGMNDDRVKIDINGMTLSSACANHMNPPLSYIDRSNIGKITILTGVTPVSLGGDSIGGTISVQTPEPVFAEPGKDILLDGSVSSFYRSNGDAFGGSIAAGVATQNVRLDYTGSHTESMNYNDGNGQIVNSTAYVNQNHSAALSFKSDNHLVVVRGGQQHMPYQLFPNQRMDLTNNDSIFGNIMHKGSFDWGTLESKFYFESTQHSMDIGDDKHNRYLDGTPAGGGFAFPNDRMPMETRGRNLGYKILAEIPYGKRDTFRIGNEYHANKLNDYWPAVHNDPGPANPTPNPAYWMMAPQNYINLNNAEKERVAFFGEWEARWNEQWKSLLGLRYEHTSTDTGNVSPYNPNLLGTNGNLANNPDPAGAKLALTTANAFNARDKGRTNDTFDVTALVQFTPNDMSQYELGYARKNRTPNLYERYVWGARKMDMAMIGWFGDGNGYVGNMDLTEETAHTVSLTAAFHEPQNNLWEVNVTPYFTYVNNFIDADRCLVNTNPARDANGCRTAATSYTGGPTINNLTVDNQYVYLQYANHDARLWGMDVSGRTRLYKDQTLGEFAAHTTMSYVRGERMDGGNLYHMMPFNMKLSLDHRLSSWQSALEMQFVDGKSHVQQIRNEVQTPSYILLNARTGYEWGNFRLDVGLDNVLDKQYFHPLAGSYLGDRYGMNPTAAPNVTVPWGRNVPGMGRSAFVGVTIKY</sequence>
<dbReference type="PROSITE" id="PS52016">
    <property type="entry name" value="TONB_DEPENDENT_REC_3"/>
    <property type="match status" value="1"/>
</dbReference>
<keyword evidence="6 8" id="KW-0472">Membrane</keyword>
<dbReference type="SUPFAM" id="SSF56935">
    <property type="entry name" value="Porins"/>
    <property type="match status" value="1"/>
</dbReference>
<evidence type="ECO:0000259" key="11">
    <source>
        <dbReference type="Pfam" id="PF00593"/>
    </source>
</evidence>
<dbReference type="Gene3D" id="2.40.170.20">
    <property type="entry name" value="TonB-dependent receptor, beta-barrel domain"/>
    <property type="match status" value="1"/>
</dbReference>
<evidence type="ECO:0000256" key="1">
    <source>
        <dbReference type="ARBA" id="ARBA00004571"/>
    </source>
</evidence>
<keyword evidence="2 8" id="KW-0813">Transport</keyword>
<comment type="similarity">
    <text evidence="8 9">Belongs to the TonB-dependent receptor family.</text>
</comment>
<dbReference type="Gene3D" id="2.170.130.10">
    <property type="entry name" value="TonB-dependent receptor, plug domain"/>
    <property type="match status" value="1"/>
</dbReference>
<comment type="caution">
    <text evidence="13">The sequence shown here is derived from an EMBL/GenBank/DDBJ whole genome shotgun (WGS) entry which is preliminary data.</text>
</comment>
<dbReference type="AlphaFoldDB" id="A0A177N383"/>
<feature type="region of interest" description="Disordered" evidence="10">
    <location>
        <begin position="1"/>
        <end position="23"/>
    </location>
</feature>
<gene>
    <name evidence="13" type="ORF">A1507_02845</name>
</gene>
<dbReference type="Proteomes" id="UP000077857">
    <property type="component" value="Unassembled WGS sequence"/>
</dbReference>
<dbReference type="Pfam" id="PF00593">
    <property type="entry name" value="TonB_dep_Rec_b-barrel"/>
    <property type="match status" value="1"/>
</dbReference>
<protein>
    <submittedName>
        <fullName evidence="13">TonB-dependent receptor</fullName>
    </submittedName>
</protein>